<name>A0A2Z4M9W4_9CHLO</name>
<geneLocation type="chloroplast" evidence="2"/>
<dbReference type="InterPro" id="IPR051083">
    <property type="entry name" value="GrpII_Intron_Splice-Mob/Def"/>
</dbReference>
<dbReference type="PANTHER" id="PTHR34047">
    <property type="entry name" value="NUCLEAR INTRON MATURASE 1, MITOCHONDRIAL-RELATED"/>
    <property type="match status" value="1"/>
</dbReference>
<dbReference type="InterPro" id="IPR003615">
    <property type="entry name" value="HNH_nuc"/>
</dbReference>
<organism evidence="2">
    <name type="scientific">Halochlorococcum sp. NIES-1838</name>
    <dbReference type="NCBI Taxonomy" id="2249730"/>
    <lineage>
        <taxon>Eukaryota</taxon>
        <taxon>Viridiplantae</taxon>
        <taxon>Chlorophyta</taxon>
        <taxon>core chlorophytes</taxon>
        <taxon>Ulvophyceae</taxon>
        <taxon>Chlorocystidales</taxon>
        <taxon>Chlorocystidaceae</taxon>
        <taxon>Halochlorococcum</taxon>
    </lineage>
</organism>
<gene>
    <name evidence="2" type="primary">orf3</name>
</gene>
<evidence type="ECO:0000259" key="1">
    <source>
        <dbReference type="PROSITE" id="PS50878"/>
    </source>
</evidence>
<keyword evidence="2" id="KW-0934">Plastid</keyword>
<dbReference type="InterPro" id="IPR025960">
    <property type="entry name" value="RVT_N"/>
</dbReference>
<dbReference type="PROSITE" id="PS50878">
    <property type="entry name" value="RT_POL"/>
    <property type="match status" value="1"/>
</dbReference>
<dbReference type="CDD" id="cd00085">
    <property type="entry name" value="HNHc"/>
    <property type="match status" value="1"/>
</dbReference>
<dbReference type="Pfam" id="PF00078">
    <property type="entry name" value="RVT_1"/>
    <property type="match status" value="1"/>
</dbReference>
<reference evidence="2" key="1">
    <citation type="submission" date="2017-12" db="EMBL/GenBank/DDBJ databases">
        <title>Resolution of core Chlorophyta phylogeny using heterogeneous models with AT-rich chloroplast sequence data.</title>
        <authorList>
            <person name="Fang L."/>
        </authorList>
    </citation>
    <scope>NUCLEOTIDE SEQUENCE</scope>
</reference>
<evidence type="ECO:0000313" key="2">
    <source>
        <dbReference type="EMBL" id="AWX53324.1"/>
    </source>
</evidence>
<proteinExistence type="predicted"/>
<feature type="domain" description="Reverse transcriptase" evidence="1">
    <location>
        <begin position="90"/>
        <end position="321"/>
    </location>
</feature>
<accession>A0A2Z4M9W4</accession>
<dbReference type="AlphaFoldDB" id="A0A2Z4M9W4"/>
<dbReference type="PANTHER" id="PTHR34047:SF8">
    <property type="entry name" value="PROTEIN YKFC"/>
    <property type="match status" value="1"/>
</dbReference>
<sequence length="519" mass="61082">MTTKQDFAEKWKGLPWKSFEKNLFRLQHRIYKANQKNDPYLVYRLQCLILGSPCARYLAVRQVSQLNMGKKTAGVDGVSSLSPKQRLELAEELKNLKNWKHQELKRVYIPKPNGEQRPLGIPTIRDRAMQCLIKYSLEPVYESIASRGSYGFRPGRSTWDIQTNIFLNLQSIHNGYNKSILVLDIEKCFDKIDHQKLMCLINLPKPAKQFVWSALRAGVLNERPITIEGTPQGGVISPLLCNIALQGIEDIWNKTRSKNRISQRGLRYADDLIYFIKPNEDVTLLRNKIDKFLADRKLNVKESKTKLVKSTEGFDFLGWHFKVRAKNHKFISYPTIKNRRNLINKIKTTMKDTRYTLDQRLNKVKIIYTGWWNYNKYCDMGQINLWSINSWVNNYVKLNSKMPRKKRTEIIKSIFTGHSFKVNAHVSVAGNRSPYDNDWLYWAKRNCKRYFNPLLRVATKQNYKCQYCGNPFRCDDIIELHHLDGNNKNNRISNYVVLHRYCHQHQKIHSEKRIRKVHS</sequence>
<dbReference type="SUPFAM" id="SSF56672">
    <property type="entry name" value="DNA/RNA polymerases"/>
    <property type="match status" value="1"/>
</dbReference>
<dbReference type="InterPro" id="IPR000477">
    <property type="entry name" value="RT_dom"/>
</dbReference>
<dbReference type="InterPro" id="IPR043502">
    <property type="entry name" value="DNA/RNA_pol_sf"/>
</dbReference>
<keyword evidence="2" id="KW-0150">Chloroplast</keyword>
<protein>
    <recommendedName>
        <fullName evidence="1">Reverse transcriptase domain-containing protein</fullName>
    </recommendedName>
</protein>
<dbReference type="EMBL" id="MG721768">
    <property type="protein sequence ID" value="AWX53324.1"/>
    <property type="molecule type" value="Genomic_DNA"/>
</dbReference>
<dbReference type="SMART" id="SM00507">
    <property type="entry name" value="HNHc"/>
    <property type="match status" value="1"/>
</dbReference>
<dbReference type="Pfam" id="PF13655">
    <property type="entry name" value="RVT_N"/>
    <property type="match status" value="1"/>
</dbReference>
<dbReference type="CDD" id="cd01651">
    <property type="entry name" value="RT_G2_intron"/>
    <property type="match status" value="1"/>
</dbReference>